<dbReference type="EMBL" id="FPBK01000012">
    <property type="protein sequence ID" value="SFU66891.1"/>
    <property type="molecule type" value="Genomic_DNA"/>
</dbReference>
<dbReference type="RefSeq" id="WP_093025865.1">
    <property type="nucleotide sequence ID" value="NZ_FPBK01000012.1"/>
</dbReference>
<dbReference type="InterPro" id="IPR013766">
    <property type="entry name" value="Thioredoxin_domain"/>
</dbReference>
<keyword evidence="5" id="KW-1185">Reference proteome</keyword>
<organism evidence="4 5">
    <name type="scientific">Pustulibacterium marinum</name>
    <dbReference type="NCBI Taxonomy" id="1224947"/>
    <lineage>
        <taxon>Bacteria</taxon>
        <taxon>Pseudomonadati</taxon>
        <taxon>Bacteroidota</taxon>
        <taxon>Flavobacteriia</taxon>
        <taxon>Flavobacteriales</taxon>
        <taxon>Flavobacteriaceae</taxon>
        <taxon>Pustulibacterium</taxon>
    </lineage>
</organism>
<dbReference type="OrthoDB" id="981626at2"/>
<keyword evidence="1 2" id="KW-0732">Signal</keyword>
<gene>
    <name evidence="4" type="ORF">SAMN05216480_11273</name>
</gene>
<evidence type="ECO:0000256" key="2">
    <source>
        <dbReference type="SAM" id="SignalP"/>
    </source>
</evidence>
<dbReference type="InterPro" id="IPR051099">
    <property type="entry name" value="AGR/TXD"/>
</dbReference>
<dbReference type="Gene3D" id="3.40.30.10">
    <property type="entry name" value="Glutaredoxin"/>
    <property type="match status" value="1"/>
</dbReference>
<accession>A0A1I7I1V8</accession>
<feature type="signal peptide" evidence="2">
    <location>
        <begin position="1"/>
        <end position="18"/>
    </location>
</feature>
<dbReference type="PROSITE" id="PS51352">
    <property type="entry name" value="THIOREDOXIN_2"/>
    <property type="match status" value="1"/>
</dbReference>
<dbReference type="STRING" id="1224947.SAMN05216480_11273"/>
<dbReference type="AlphaFoldDB" id="A0A1I7I1V8"/>
<name>A0A1I7I1V8_9FLAO</name>
<dbReference type="SUPFAM" id="SSF52833">
    <property type="entry name" value="Thioredoxin-like"/>
    <property type="match status" value="1"/>
</dbReference>
<evidence type="ECO:0000256" key="1">
    <source>
        <dbReference type="ARBA" id="ARBA00022729"/>
    </source>
</evidence>
<dbReference type="Pfam" id="PF13899">
    <property type="entry name" value="Thioredoxin_7"/>
    <property type="match status" value="1"/>
</dbReference>
<evidence type="ECO:0000313" key="4">
    <source>
        <dbReference type="EMBL" id="SFU66891.1"/>
    </source>
</evidence>
<protein>
    <submittedName>
        <fullName evidence="4">Thioredoxin-related protein</fullName>
    </submittedName>
</protein>
<feature type="chain" id="PRO_5011734339" evidence="2">
    <location>
        <begin position="19"/>
        <end position="145"/>
    </location>
</feature>
<dbReference type="PANTHER" id="PTHR15337:SF11">
    <property type="entry name" value="THIOREDOXIN DOMAIN-CONTAINING PROTEIN"/>
    <property type="match status" value="1"/>
</dbReference>
<dbReference type="PANTHER" id="PTHR15337">
    <property type="entry name" value="ANTERIOR GRADIENT PROTEIN-RELATED"/>
    <property type="match status" value="1"/>
</dbReference>
<evidence type="ECO:0000259" key="3">
    <source>
        <dbReference type="PROSITE" id="PS51352"/>
    </source>
</evidence>
<evidence type="ECO:0000313" key="5">
    <source>
        <dbReference type="Proteomes" id="UP000199138"/>
    </source>
</evidence>
<dbReference type="Proteomes" id="UP000199138">
    <property type="component" value="Unassembled WGS sequence"/>
</dbReference>
<dbReference type="InterPro" id="IPR036249">
    <property type="entry name" value="Thioredoxin-like_sf"/>
</dbReference>
<feature type="domain" description="Thioredoxin" evidence="3">
    <location>
        <begin position="5"/>
        <end position="144"/>
    </location>
</feature>
<sequence length="145" mass="16719">MKRLLLAFLLLLAMQLQAQDWQTNLDTAKKLAKEKQAPIILVFQGSDWCAPCIRLDRNIWSTEDFKSYAKDHYVMLKADFPRKKENQLPEAQQTHNKALAENYNPNGYFPLVVVLDAEGKVQGKVGFEKMSPKEYIQLLNSFSKN</sequence>
<proteinExistence type="predicted"/>
<reference evidence="4 5" key="1">
    <citation type="submission" date="2016-10" db="EMBL/GenBank/DDBJ databases">
        <authorList>
            <person name="de Groot N.N."/>
        </authorList>
    </citation>
    <scope>NUCLEOTIDE SEQUENCE [LARGE SCALE GENOMIC DNA]</scope>
    <source>
        <strain evidence="4 5">CGMCC 1.12333</strain>
    </source>
</reference>